<evidence type="ECO:0000313" key="2">
    <source>
        <dbReference type="Proteomes" id="UP000252008"/>
    </source>
</evidence>
<gene>
    <name evidence="1" type="ORF">MPP7335_00045</name>
</gene>
<name>A0A375YB31_MYCPF</name>
<organism evidence="1 2">
    <name type="scientific">Mycolicibacterium parafortuitum</name>
    <name type="common">Mycobacterium parafortuitum</name>
    <dbReference type="NCBI Taxonomy" id="39692"/>
    <lineage>
        <taxon>Bacteria</taxon>
        <taxon>Bacillati</taxon>
        <taxon>Actinomycetota</taxon>
        <taxon>Actinomycetes</taxon>
        <taxon>Mycobacteriales</taxon>
        <taxon>Mycobacteriaceae</taxon>
        <taxon>Mycolicibacterium</taxon>
    </lineage>
</organism>
<keyword evidence="2" id="KW-1185">Reference proteome</keyword>
<evidence type="ECO:0000313" key="1">
    <source>
        <dbReference type="EMBL" id="SRX78322.1"/>
    </source>
</evidence>
<reference evidence="1 2" key="1">
    <citation type="submission" date="2018-05" db="EMBL/GenBank/DDBJ databases">
        <authorList>
            <consortium name="IHU Genomes"/>
        </authorList>
    </citation>
    <scope>NUCLEOTIDE SEQUENCE [LARGE SCALE GENOMIC DNA]</scope>
    <source>
        <strain evidence="1 2">P7335</strain>
    </source>
</reference>
<dbReference type="EMBL" id="UEGS01000001">
    <property type="protein sequence ID" value="SRX78322.1"/>
    <property type="molecule type" value="Genomic_DNA"/>
</dbReference>
<dbReference type="STRING" id="39692.BST38_03090"/>
<proteinExistence type="predicted"/>
<sequence>MSVALDTIVRTLESEVMSRVEDPYARGQLWASTGILANIAVDLRRGAGNAPASATPSPTDAESAAALLDSVRAAVAQQASLHYKKAASGA</sequence>
<dbReference type="AlphaFoldDB" id="A0A375YB31"/>
<dbReference type="Proteomes" id="UP000252008">
    <property type="component" value="Unassembled WGS sequence"/>
</dbReference>
<accession>A0A375YB31</accession>
<protein>
    <submittedName>
        <fullName evidence="1">Uncharacterized protein</fullName>
    </submittedName>
</protein>